<evidence type="ECO:0000256" key="4">
    <source>
        <dbReference type="ARBA" id="ARBA00022723"/>
    </source>
</evidence>
<dbReference type="RefSeq" id="WP_054968109.1">
    <property type="nucleotide sequence ID" value="NZ_LJCO01000020.1"/>
</dbReference>
<dbReference type="OrthoDB" id="9772053at2"/>
<dbReference type="InterPro" id="IPR051464">
    <property type="entry name" value="Peptidase_M42_aminopept"/>
</dbReference>
<keyword evidence="2" id="KW-0031">Aminopeptidase</keyword>
<reference evidence="8 9" key="1">
    <citation type="submission" date="2015-09" db="EMBL/GenBank/DDBJ databases">
        <title>Draft genome sequence of Alicyclobacillus ferrooxydans DSM 22381.</title>
        <authorList>
            <person name="Hemp J."/>
        </authorList>
    </citation>
    <scope>NUCLEOTIDE SEQUENCE [LARGE SCALE GENOMIC DNA]</scope>
    <source>
        <strain evidence="8 9">TC-34</strain>
    </source>
</reference>
<dbReference type="PIRSF" id="PIRSF001123">
    <property type="entry name" value="PepA_GA"/>
    <property type="match status" value="1"/>
</dbReference>
<comment type="caution">
    <text evidence="8">The sequence shown here is derived from an EMBL/GenBank/DDBJ whole genome shotgun (WGS) entry which is preliminary data.</text>
</comment>
<dbReference type="AlphaFoldDB" id="A0A0P9EN73"/>
<keyword evidence="3" id="KW-0645">Protease</keyword>
<feature type="binding site" evidence="7">
    <location>
        <position position="163"/>
    </location>
    <ligand>
        <name>Zn(2+)</name>
        <dbReference type="ChEBI" id="CHEBI:29105"/>
        <label>1</label>
    </ligand>
</feature>
<dbReference type="GO" id="GO:0004177">
    <property type="term" value="F:aminopeptidase activity"/>
    <property type="evidence" value="ECO:0007669"/>
    <property type="project" value="UniProtKB-UniRule"/>
</dbReference>
<evidence type="ECO:0000256" key="1">
    <source>
        <dbReference type="ARBA" id="ARBA00006272"/>
    </source>
</evidence>
<evidence type="ECO:0000256" key="5">
    <source>
        <dbReference type="ARBA" id="ARBA00022801"/>
    </source>
</evidence>
<dbReference type="SUPFAM" id="SSF53187">
    <property type="entry name" value="Zn-dependent exopeptidases"/>
    <property type="match status" value="1"/>
</dbReference>
<feature type="binding site" evidence="7">
    <location>
        <position position="216"/>
    </location>
    <ligand>
        <name>Zn(2+)</name>
        <dbReference type="ChEBI" id="CHEBI:29105"/>
        <label>1</label>
    </ligand>
</feature>
<dbReference type="PANTHER" id="PTHR32481">
    <property type="entry name" value="AMINOPEPTIDASE"/>
    <property type="match status" value="1"/>
</dbReference>
<keyword evidence="5" id="KW-0378">Hydrolase</keyword>
<dbReference type="GO" id="GO:0006508">
    <property type="term" value="P:proteolysis"/>
    <property type="evidence" value="ECO:0007669"/>
    <property type="project" value="UniProtKB-KW"/>
</dbReference>
<comment type="cofactor">
    <cofactor evidence="7">
        <name>a divalent metal cation</name>
        <dbReference type="ChEBI" id="CHEBI:60240"/>
    </cofactor>
    <text evidence="7">Binds 2 divalent metal cations per subunit.</text>
</comment>
<dbReference type="GO" id="GO:0046872">
    <property type="term" value="F:metal ion binding"/>
    <property type="evidence" value="ECO:0007669"/>
    <property type="project" value="UniProtKB-UniRule"/>
</dbReference>
<accession>A0A0P9EN73</accession>
<name>A0A0P9EN73_9BACL</name>
<keyword evidence="9" id="KW-1185">Reference proteome</keyword>
<feature type="binding site" evidence="7">
    <location>
        <position position="163"/>
    </location>
    <ligand>
        <name>Zn(2+)</name>
        <dbReference type="ChEBI" id="CHEBI:29105"/>
        <label>2</label>
    </ligand>
</feature>
<gene>
    <name evidence="8" type="ORF">AN477_05185</name>
</gene>
<dbReference type="Pfam" id="PF05343">
    <property type="entry name" value="Peptidase_M42"/>
    <property type="match status" value="1"/>
</dbReference>
<dbReference type="SUPFAM" id="SSF101821">
    <property type="entry name" value="Aminopeptidase/glucanase lid domain"/>
    <property type="match status" value="1"/>
</dbReference>
<dbReference type="InterPro" id="IPR023367">
    <property type="entry name" value="Peptidase_M42_dom2"/>
</dbReference>
<dbReference type="Gene3D" id="3.40.630.10">
    <property type="entry name" value="Zn peptidases"/>
    <property type="match status" value="1"/>
</dbReference>
<evidence type="ECO:0000313" key="9">
    <source>
        <dbReference type="Proteomes" id="UP000050482"/>
    </source>
</evidence>
<organism evidence="8 9">
    <name type="scientific">Alicyclobacillus ferrooxydans</name>
    <dbReference type="NCBI Taxonomy" id="471514"/>
    <lineage>
        <taxon>Bacteria</taxon>
        <taxon>Bacillati</taxon>
        <taxon>Bacillota</taxon>
        <taxon>Bacilli</taxon>
        <taxon>Bacillales</taxon>
        <taxon>Alicyclobacillaceae</taxon>
        <taxon>Alicyclobacillus</taxon>
    </lineage>
</organism>
<dbReference type="Proteomes" id="UP000050482">
    <property type="component" value="Unassembled WGS sequence"/>
</dbReference>
<sequence>MKDLITQLAQAVAPSGSERQFQETLLSYVKDLADEVKIDRLGNGIARKHGDGPHIVLAAHADEQGVMVIDIDDHGFLRIIGIGEQTPSLLVGRSVRFTNDEIGVVGAEDDVKVQDLTLDHLYIDIGAATKEEAQKRVHIGLSGVVVEPVVSLTDHLLTGRALDNRVGCAIAIEAFREAAQKGLNVSVVFTAQNAVGARGAKTAAYQLEPDFAIVIDATPAGDTPEASRNDIQLGAGPAVKIMDSSTIVPIAVKDHLIESAERAGVQIQYEVWTKGRSDAGNIQLSVDGILVGGVSYPARYTGRTSTVVDLRDAKAALDLVLEAVRSFGQ</sequence>
<dbReference type="STRING" id="471514.AN477_05185"/>
<dbReference type="PATRIC" id="fig|471514.4.peg.3204"/>
<protein>
    <submittedName>
        <fullName evidence="8">Peptidase M42</fullName>
    </submittedName>
</protein>
<evidence type="ECO:0000256" key="2">
    <source>
        <dbReference type="ARBA" id="ARBA00022438"/>
    </source>
</evidence>
<evidence type="ECO:0000256" key="7">
    <source>
        <dbReference type="PIRSR" id="PIRSR001123-2"/>
    </source>
</evidence>
<dbReference type="InterPro" id="IPR008007">
    <property type="entry name" value="Peptidase_M42"/>
</dbReference>
<proteinExistence type="inferred from homology"/>
<keyword evidence="4 7" id="KW-0479">Metal-binding</keyword>
<dbReference type="Gene3D" id="2.40.30.40">
    <property type="entry name" value="Peptidase M42, domain 2"/>
    <property type="match status" value="1"/>
</dbReference>
<evidence type="ECO:0000256" key="3">
    <source>
        <dbReference type="ARBA" id="ARBA00022670"/>
    </source>
</evidence>
<comment type="similarity">
    <text evidence="1 6">Belongs to the peptidase M42 family.</text>
</comment>
<feature type="binding site" evidence="7">
    <location>
        <position position="60"/>
    </location>
    <ligand>
        <name>Zn(2+)</name>
        <dbReference type="ChEBI" id="CHEBI:29105"/>
        <label>1</label>
    </ligand>
</feature>
<dbReference type="EMBL" id="LJCO01000020">
    <property type="protein sequence ID" value="KPV44878.1"/>
    <property type="molecule type" value="Genomic_DNA"/>
</dbReference>
<evidence type="ECO:0000256" key="6">
    <source>
        <dbReference type="PIRNR" id="PIRNR001123"/>
    </source>
</evidence>
<dbReference type="PANTHER" id="PTHR32481:SF9">
    <property type="entry name" value="ENDOGLUCANASE"/>
    <property type="match status" value="1"/>
</dbReference>
<evidence type="ECO:0000313" key="8">
    <source>
        <dbReference type="EMBL" id="KPV44878.1"/>
    </source>
</evidence>